<comment type="cofactor">
    <cofactor evidence="1">
        <name>K(+)</name>
        <dbReference type="ChEBI" id="CHEBI:29103"/>
    </cofactor>
</comment>
<dbReference type="AlphaFoldDB" id="A0A328CBD4"/>
<dbReference type="GO" id="GO:0006177">
    <property type="term" value="P:GMP biosynthetic process"/>
    <property type="evidence" value="ECO:0007669"/>
    <property type="project" value="UniProtKB-KW"/>
</dbReference>
<comment type="caution">
    <text evidence="10">The sequence shown here is derived from an EMBL/GenBank/DDBJ whole genome shotgun (WGS) entry which is preliminary data.</text>
</comment>
<dbReference type="Gene3D" id="3.20.20.70">
    <property type="entry name" value="Aldolase class I"/>
    <property type="match status" value="1"/>
</dbReference>
<evidence type="ECO:0000313" key="11">
    <source>
        <dbReference type="Proteomes" id="UP000249169"/>
    </source>
</evidence>
<evidence type="ECO:0000256" key="2">
    <source>
        <dbReference type="ARBA" id="ARBA00005502"/>
    </source>
</evidence>
<gene>
    <name evidence="10" type="ORF">DL240_06495</name>
</gene>
<reference evidence="10 11" key="1">
    <citation type="submission" date="2018-05" db="EMBL/GenBank/DDBJ databases">
        <title>Lujinxingia marina gen. nov. sp. nov., a new facultative anaerobic member of the class Deltaproteobacteria, and proposal of Lujinxingaceae fam. nov.</title>
        <authorList>
            <person name="Li C.-M."/>
        </authorList>
    </citation>
    <scope>NUCLEOTIDE SEQUENCE [LARGE SCALE GENOMIC DNA]</scope>
    <source>
        <strain evidence="10 11">B210</strain>
    </source>
</reference>
<dbReference type="CDD" id="cd00381">
    <property type="entry name" value="IMPDH"/>
    <property type="match status" value="1"/>
</dbReference>
<dbReference type="Proteomes" id="UP000249169">
    <property type="component" value="Unassembled WGS sequence"/>
</dbReference>
<dbReference type="OrthoDB" id="9805398at2"/>
<sequence>MNEKFVEVGPWGIALTYEDVLLVPAESAVLPAQASLATTLGAVALQAPILSAAMDSVTEARMARRMAELGGIGVIHKNLSIEDQAAQVRAVKEGDASLQVGAAIGVGRDRDARADALVRAGVDLLVIDTAHGHSRGVIEATRALRARLGAEITLVAGNVATAAAAQALLEAGADVIKVGVGPGSICTTRVVAGVGVPQLSAVLACARICREAGKYCIADGGISRPGDVAKALAAGAHAVMVGGLLAGSDEAPGERVRVGGRDLKAYRGMGSEGAMRAGSAERYFQDQSAQKLVAEGVEAFVPYRGAVADQVFELLGGLRSAMGYLGAATLEELYERARFVRISSAGLRESHVHDVMTLTPQSEDPGDAHE</sequence>
<accession>A0A328CBD4</accession>
<dbReference type="Pfam" id="PF00478">
    <property type="entry name" value="IMPDH"/>
    <property type="match status" value="1"/>
</dbReference>
<dbReference type="FunFam" id="3.20.20.70:FF:000424">
    <property type="entry name" value="Inosine-5'-monophosphate dehydrogenase 2"/>
    <property type="match status" value="1"/>
</dbReference>
<dbReference type="PANTHER" id="PTHR11911:SF111">
    <property type="entry name" value="INOSINE-5'-MONOPHOSPHATE DEHYDROGENASE"/>
    <property type="match status" value="1"/>
</dbReference>
<evidence type="ECO:0000313" key="10">
    <source>
        <dbReference type="EMBL" id="RAL23799.1"/>
    </source>
</evidence>
<dbReference type="InterPro" id="IPR015875">
    <property type="entry name" value="IMP_DH/GMP_Rdtase_CS"/>
</dbReference>
<evidence type="ECO:0000256" key="6">
    <source>
        <dbReference type="ARBA" id="ARBA00023002"/>
    </source>
</evidence>
<evidence type="ECO:0000256" key="7">
    <source>
        <dbReference type="ARBA" id="ARBA00023027"/>
    </source>
</evidence>
<organism evidence="10 11">
    <name type="scientific">Lujinxingia litoralis</name>
    <dbReference type="NCBI Taxonomy" id="2211119"/>
    <lineage>
        <taxon>Bacteria</taxon>
        <taxon>Deltaproteobacteria</taxon>
        <taxon>Bradymonadales</taxon>
        <taxon>Lujinxingiaceae</taxon>
        <taxon>Lujinxingia</taxon>
    </lineage>
</organism>
<evidence type="ECO:0000256" key="4">
    <source>
        <dbReference type="ARBA" id="ARBA00022755"/>
    </source>
</evidence>
<dbReference type="InterPro" id="IPR013785">
    <property type="entry name" value="Aldolase_TIM"/>
</dbReference>
<protein>
    <submittedName>
        <fullName evidence="10">Guanosine monophosphate reductase</fullName>
    </submittedName>
</protein>
<evidence type="ECO:0000256" key="3">
    <source>
        <dbReference type="ARBA" id="ARBA00022749"/>
    </source>
</evidence>
<keyword evidence="6" id="KW-0560">Oxidoreductase</keyword>
<evidence type="ECO:0000259" key="9">
    <source>
        <dbReference type="Pfam" id="PF00478"/>
    </source>
</evidence>
<comment type="catalytic activity">
    <reaction evidence="8">
        <text>IMP + NAD(+) + H2O = XMP + NADH + H(+)</text>
        <dbReference type="Rhea" id="RHEA:11708"/>
        <dbReference type="ChEBI" id="CHEBI:15377"/>
        <dbReference type="ChEBI" id="CHEBI:15378"/>
        <dbReference type="ChEBI" id="CHEBI:57464"/>
        <dbReference type="ChEBI" id="CHEBI:57540"/>
        <dbReference type="ChEBI" id="CHEBI:57945"/>
        <dbReference type="ChEBI" id="CHEBI:58053"/>
        <dbReference type="EC" id="1.1.1.205"/>
    </reaction>
</comment>
<dbReference type="InterPro" id="IPR005990">
    <property type="entry name" value="IMP_DH"/>
</dbReference>
<keyword evidence="5" id="KW-0630">Potassium</keyword>
<feature type="domain" description="IMP dehydrogenase/GMP reductase" evidence="9">
    <location>
        <begin position="14"/>
        <end position="353"/>
    </location>
</feature>
<dbReference type="EMBL" id="QHKO01000002">
    <property type="protein sequence ID" value="RAL23799.1"/>
    <property type="molecule type" value="Genomic_DNA"/>
</dbReference>
<keyword evidence="7" id="KW-0520">NAD</keyword>
<keyword evidence="11" id="KW-1185">Reference proteome</keyword>
<dbReference type="SUPFAM" id="SSF51412">
    <property type="entry name" value="Inosine monophosphate dehydrogenase (IMPDH)"/>
    <property type="match status" value="1"/>
</dbReference>
<dbReference type="GO" id="GO:0006183">
    <property type="term" value="P:GTP biosynthetic process"/>
    <property type="evidence" value="ECO:0007669"/>
    <property type="project" value="TreeGrafter"/>
</dbReference>
<evidence type="ECO:0000256" key="1">
    <source>
        <dbReference type="ARBA" id="ARBA00001958"/>
    </source>
</evidence>
<dbReference type="SMART" id="SM01240">
    <property type="entry name" value="IMPDH"/>
    <property type="match status" value="1"/>
</dbReference>
<name>A0A328CBD4_9DELT</name>
<dbReference type="InterPro" id="IPR001093">
    <property type="entry name" value="IMP_DH_GMPRt"/>
</dbReference>
<evidence type="ECO:0000256" key="8">
    <source>
        <dbReference type="ARBA" id="ARBA00048028"/>
    </source>
</evidence>
<dbReference type="GO" id="GO:0003938">
    <property type="term" value="F:IMP dehydrogenase activity"/>
    <property type="evidence" value="ECO:0007669"/>
    <property type="project" value="UniProtKB-EC"/>
</dbReference>
<keyword evidence="3" id="KW-0332">GMP biosynthesis</keyword>
<dbReference type="RefSeq" id="WP_111729057.1">
    <property type="nucleotide sequence ID" value="NZ_QHKO01000002.1"/>
</dbReference>
<proteinExistence type="inferred from homology"/>
<dbReference type="PANTHER" id="PTHR11911">
    <property type="entry name" value="INOSINE-5-MONOPHOSPHATE DEHYDROGENASE RELATED"/>
    <property type="match status" value="1"/>
</dbReference>
<evidence type="ECO:0000256" key="5">
    <source>
        <dbReference type="ARBA" id="ARBA00022958"/>
    </source>
</evidence>
<dbReference type="PROSITE" id="PS00487">
    <property type="entry name" value="IMP_DH_GMP_RED"/>
    <property type="match status" value="1"/>
</dbReference>
<keyword evidence="4" id="KW-0658">Purine biosynthesis</keyword>
<comment type="similarity">
    <text evidence="2">Belongs to the IMPDH/GMPR family.</text>
</comment>